<dbReference type="PANTHER" id="PTHR45138:SF9">
    <property type="entry name" value="DIGUANYLATE CYCLASE DGCM-RELATED"/>
    <property type="match status" value="1"/>
</dbReference>
<dbReference type="PANTHER" id="PTHR45138">
    <property type="entry name" value="REGULATORY COMPONENTS OF SENSORY TRANSDUCTION SYSTEM"/>
    <property type="match status" value="1"/>
</dbReference>
<dbReference type="InterPro" id="IPR043128">
    <property type="entry name" value="Rev_trsase/Diguanyl_cyclase"/>
</dbReference>
<organism evidence="5 6">
    <name type="scientific">Psychrobacter aestuarii</name>
    <dbReference type="NCBI Taxonomy" id="556327"/>
    <lineage>
        <taxon>Bacteria</taxon>
        <taxon>Pseudomonadati</taxon>
        <taxon>Pseudomonadota</taxon>
        <taxon>Gammaproteobacteria</taxon>
        <taxon>Moraxellales</taxon>
        <taxon>Moraxellaceae</taxon>
        <taxon>Psychrobacter</taxon>
    </lineage>
</organism>
<feature type="transmembrane region" description="Helical" evidence="3">
    <location>
        <begin position="28"/>
        <end position="50"/>
    </location>
</feature>
<keyword evidence="3" id="KW-0812">Transmembrane</keyword>
<evidence type="ECO:0000259" key="4">
    <source>
        <dbReference type="PROSITE" id="PS50887"/>
    </source>
</evidence>
<dbReference type="Pfam" id="PF00990">
    <property type="entry name" value="GGDEF"/>
    <property type="match status" value="1"/>
</dbReference>
<feature type="transmembrane region" description="Helical" evidence="3">
    <location>
        <begin position="230"/>
        <end position="251"/>
    </location>
</feature>
<evidence type="ECO:0000313" key="6">
    <source>
        <dbReference type="Proteomes" id="UP001501787"/>
    </source>
</evidence>
<reference evidence="6" key="1">
    <citation type="journal article" date="2019" name="Int. J. Syst. Evol. Microbiol.">
        <title>The Global Catalogue of Microorganisms (GCM) 10K type strain sequencing project: providing services to taxonomists for standard genome sequencing and annotation.</title>
        <authorList>
            <consortium name="The Broad Institute Genomics Platform"/>
            <consortium name="The Broad Institute Genome Sequencing Center for Infectious Disease"/>
            <person name="Wu L."/>
            <person name="Ma J."/>
        </authorList>
    </citation>
    <scope>NUCLEOTIDE SEQUENCE [LARGE SCALE GENOMIC DNA]</scope>
    <source>
        <strain evidence="6">JCM 16343</strain>
    </source>
</reference>
<name>A0ABP3FBA1_9GAMM</name>
<evidence type="ECO:0000256" key="3">
    <source>
        <dbReference type="SAM" id="Phobius"/>
    </source>
</evidence>
<dbReference type="InterPro" id="IPR029787">
    <property type="entry name" value="Nucleotide_cyclase"/>
</dbReference>
<dbReference type="RefSeq" id="WP_201504053.1">
    <property type="nucleotide sequence ID" value="NZ_BAAAFR010000001.1"/>
</dbReference>
<dbReference type="Proteomes" id="UP001501787">
    <property type="component" value="Unassembled WGS sequence"/>
</dbReference>
<comment type="catalytic activity">
    <reaction evidence="2">
        <text>2 GTP = 3',3'-c-di-GMP + 2 diphosphate</text>
        <dbReference type="Rhea" id="RHEA:24898"/>
        <dbReference type="ChEBI" id="CHEBI:33019"/>
        <dbReference type="ChEBI" id="CHEBI:37565"/>
        <dbReference type="ChEBI" id="CHEBI:58805"/>
        <dbReference type="EC" id="2.7.7.65"/>
    </reaction>
</comment>
<feature type="transmembrane region" description="Helical" evidence="3">
    <location>
        <begin position="121"/>
        <end position="138"/>
    </location>
</feature>
<dbReference type="EC" id="2.7.7.65" evidence="1"/>
<dbReference type="InterPro" id="IPR050469">
    <property type="entry name" value="Diguanylate_Cyclase"/>
</dbReference>
<feature type="transmembrane region" description="Helical" evidence="3">
    <location>
        <begin position="147"/>
        <end position="165"/>
    </location>
</feature>
<sequence length="495" mass="56807">MAVSLRQLSFTELSRLIFKWQAPERASLLSFLVAMEIGLHWLWCAVVWWQRDSVGVFVNMPLLYMSWLVVSILGLFFLWLSRHFVTLKNDKERLDFWQIVLIVIYSTYIGIEILIIGHSSLVSGVSLVGGTMLGMMLVKRIYIWRAFLLQVLLIVIVNIVPYMGVDLPSLREIHLTNDPVFHTHSYQTYNEAVTIENAIAAAIFHTGTVPLNDGHELHRNSALFWRSTHMYLALPKAIFIIYIFRTLLLILDASKREILNYARQDELTGLDNRRHGLGQMQQTLMTLNDHQDYSVILFDLDWFKSINDNYGHEVGDKVLKEVANILAGAFTENQIISRYGGEEFLIVLPETGHYTAMTIAEQLRADIAKHAIYINPIHSFEATASFGLYTLTYSERLRIIDEYIKSMYQEQYQDDATRSGMKMYKQARETHSVMALYKALDEATQAQVGSDMCQRLISIADKALYKAKDRGRNQVVSANEMLVEGKIDAPNGYQR</sequence>
<proteinExistence type="predicted"/>
<dbReference type="InterPro" id="IPR000160">
    <property type="entry name" value="GGDEF_dom"/>
</dbReference>
<dbReference type="SUPFAM" id="SSF55073">
    <property type="entry name" value="Nucleotide cyclase"/>
    <property type="match status" value="1"/>
</dbReference>
<keyword evidence="3" id="KW-0472">Membrane</keyword>
<evidence type="ECO:0000313" key="5">
    <source>
        <dbReference type="EMBL" id="GAA0310160.1"/>
    </source>
</evidence>
<protein>
    <recommendedName>
        <fullName evidence="1">diguanylate cyclase</fullName>
        <ecNumber evidence="1">2.7.7.65</ecNumber>
    </recommendedName>
</protein>
<dbReference type="PROSITE" id="PS50887">
    <property type="entry name" value="GGDEF"/>
    <property type="match status" value="1"/>
</dbReference>
<keyword evidence="3" id="KW-1133">Transmembrane helix</keyword>
<feature type="transmembrane region" description="Helical" evidence="3">
    <location>
        <begin position="62"/>
        <end position="82"/>
    </location>
</feature>
<accession>A0ABP3FBA1</accession>
<gene>
    <name evidence="5" type="ORF">GCM10009129_04240</name>
</gene>
<keyword evidence="6" id="KW-1185">Reference proteome</keyword>
<evidence type="ECO:0000256" key="1">
    <source>
        <dbReference type="ARBA" id="ARBA00012528"/>
    </source>
</evidence>
<evidence type="ECO:0000256" key="2">
    <source>
        <dbReference type="ARBA" id="ARBA00034247"/>
    </source>
</evidence>
<dbReference type="CDD" id="cd01949">
    <property type="entry name" value="GGDEF"/>
    <property type="match status" value="1"/>
</dbReference>
<dbReference type="EMBL" id="BAAAFR010000001">
    <property type="protein sequence ID" value="GAA0310160.1"/>
    <property type="molecule type" value="Genomic_DNA"/>
</dbReference>
<comment type="caution">
    <text evidence="5">The sequence shown here is derived from an EMBL/GenBank/DDBJ whole genome shotgun (WGS) entry which is preliminary data.</text>
</comment>
<feature type="transmembrane region" description="Helical" evidence="3">
    <location>
        <begin position="94"/>
        <end position="115"/>
    </location>
</feature>
<dbReference type="NCBIfam" id="TIGR00254">
    <property type="entry name" value="GGDEF"/>
    <property type="match status" value="1"/>
</dbReference>
<dbReference type="SMART" id="SM00267">
    <property type="entry name" value="GGDEF"/>
    <property type="match status" value="1"/>
</dbReference>
<feature type="domain" description="GGDEF" evidence="4">
    <location>
        <begin position="291"/>
        <end position="426"/>
    </location>
</feature>
<dbReference type="Gene3D" id="3.30.70.270">
    <property type="match status" value="1"/>
</dbReference>